<evidence type="ECO:0000313" key="2">
    <source>
        <dbReference type="EMBL" id="QJA88423.1"/>
    </source>
</evidence>
<gene>
    <name evidence="2" type="ORF">MM415B02765_0004</name>
</gene>
<dbReference type="EMBL" id="MT142777">
    <property type="protein sequence ID" value="QJA88423.1"/>
    <property type="molecule type" value="Genomic_DNA"/>
</dbReference>
<evidence type="ECO:0000256" key="1">
    <source>
        <dbReference type="SAM" id="Phobius"/>
    </source>
</evidence>
<accession>A0A6M3L1J7</accession>
<organism evidence="2">
    <name type="scientific">viral metagenome</name>
    <dbReference type="NCBI Taxonomy" id="1070528"/>
    <lineage>
        <taxon>unclassified sequences</taxon>
        <taxon>metagenomes</taxon>
        <taxon>organismal metagenomes</taxon>
    </lineage>
</organism>
<keyword evidence="1" id="KW-0812">Transmembrane</keyword>
<keyword evidence="1" id="KW-0472">Membrane</keyword>
<reference evidence="2" key="1">
    <citation type="submission" date="2020-03" db="EMBL/GenBank/DDBJ databases">
        <title>The deep terrestrial virosphere.</title>
        <authorList>
            <person name="Holmfeldt K."/>
            <person name="Nilsson E."/>
            <person name="Simone D."/>
            <person name="Lopez-Fernandez M."/>
            <person name="Wu X."/>
            <person name="de Brujin I."/>
            <person name="Lundin D."/>
            <person name="Andersson A."/>
            <person name="Bertilsson S."/>
            <person name="Dopson M."/>
        </authorList>
    </citation>
    <scope>NUCLEOTIDE SEQUENCE</scope>
    <source>
        <strain evidence="2">MM415B02765</strain>
    </source>
</reference>
<dbReference type="AlphaFoldDB" id="A0A6M3L1J7"/>
<feature type="transmembrane region" description="Helical" evidence="1">
    <location>
        <begin position="37"/>
        <end position="61"/>
    </location>
</feature>
<sequence>MTKYSMIFRLTVFGVISAGIAFAIYRADQGSVAAGALLGAIGAIILLTISAALIIGTQYALSTIEQRRFTSNARENLQIMGTMAATQGQQNRLMSQQLKQLPKPDAQDMLIIDDAIFSELE</sequence>
<keyword evidence="1" id="KW-1133">Transmembrane helix</keyword>
<feature type="transmembrane region" description="Helical" evidence="1">
    <location>
        <begin position="7"/>
        <end position="25"/>
    </location>
</feature>
<protein>
    <submittedName>
        <fullName evidence="2">Uncharacterized protein</fullName>
    </submittedName>
</protein>
<name>A0A6M3L1J7_9ZZZZ</name>
<proteinExistence type="predicted"/>